<dbReference type="PANTHER" id="PTHR43420">
    <property type="entry name" value="ACETYLTRANSFERASE"/>
    <property type="match status" value="1"/>
</dbReference>
<dbReference type="EC" id="2.3.1.266" evidence="5"/>
<evidence type="ECO:0000256" key="4">
    <source>
        <dbReference type="ARBA" id="ARBA00023315"/>
    </source>
</evidence>
<evidence type="ECO:0000256" key="1">
    <source>
        <dbReference type="ARBA" id="ARBA00005395"/>
    </source>
</evidence>
<evidence type="ECO:0000256" key="2">
    <source>
        <dbReference type="ARBA" id="ARBA00022490"/>
    </source>
</evidence>
<proteinExistence type="inferred from homology"/>
<dbReference type="GO" id="GO:0005737">
    <property type="term" value="C:cytoplasm"/>
    <property type="evidence" value="ECO:0007669"/>
    <property type="project" value="UniProtKB-SubCell"/>
</dbReference>
<organism evidence="7 8">
    <name type="scientific">Eubacterium cellulosolvens (strain ATCC 43171 / JCM 9499 / 6)</name>
    <name type="common">Cillobacterium cellulosolvens</name>
    <dbReference type="NCBI Taxonomy" id="633697"/>
    <lineage>
        <taxon>Bacteria</taxon>
        <taxon>Bacillati</taxon>
        <taxon>Bacillota</taxon>
        <taxon>Clostridia</taxon>
        <taxon>Eubacteriales</taxon>
        <taxon>Eubacteriaceae</taxon>
        <taxon>Eubacterium</taxon>
    </lineage>
</organism>
<dbReference type="NCBIfam" id="TIGR01575">
    <property type="entry name" value="rimI"/>
    <property type="match status" value="1"/>
</dbReference>
<dbReference type="CDD" id="cd04301">
    <property type="entry name" value="NAT_SF"/>
    <property type="match status" value="1"/>
</dbReference>
<evidence type="ECO:0000256" key="3">
    <source>
        <dbReference type="ARBA" id="ARBA00022679"/>
    </source>
</evidence>
<dbReference type="Gene3D" id="3.40.630.30">
    <property type="match status" value="1"/>
</dbReference>
<keyword evidence="3 7" id="KW-0808">Transferase</keyword>
<accession>I5AUQ2</accession>
<dbReference type="PROSITE" id="PS51186">
    <property type="entry name" value="GNAT"/>
    <property type="match status" value="1"/>
</dbReference>
<dbReference type="PANTHER" id="PTHR43420:SF44">
    <property type="entry name" value="ACETYLTRANSFERASE YPEA"/>
    <property type="match status" value="1"/>
</dbReference>
<dbReference type="AlphaFoldDB" id="I5AUQ2"/>
<sequence length="154" mass="17538">MSEEQQIVIRPMCEEDLDRVAQIEKENFSTPWSRKSFSDFLKREGVYFLVAESTEAGETEICGYIGAYGIPDEGDITNVSVQKEYRRAGIGRLLVDELIRRTLAAGITRIFLEVRESNAPAIHLYENAGFVRTGLRKNYYTSPVEDAIIMLHEI</sequence>
<dbReference type="InterPro" id="IPR000182">
    <property type="entry name" value="GNAT_dom"/>
</dbReference>
<dbReference type="Proteomes" id="UP000005753">
    <property type="component" value="Chromosome"/>
</dbReference>
<keyword evidence="8" id="KW-1185">Reference proteome</keyword>
<dbReference type="InterPro" id="IPR006464">
    <property type="entry name" value="AcTrfase_RimI/Ard1"/>
</dbReference>
<evidence type="ECO:0000313" key="7">
    <source>
        <dbReference type="EMBL" id="EIM57525.1"/>
    </source>
</evidence>
<evidence type="ECO:0000259" key="6">
    <source>
        <dbReference type="PROSITE" id="PS51186"/>
    </source>
</evidence>
<reference evidence="7 8" key="1">
    <citation type="submission" date="2010-08" db="EMBL/GenBank/DDBJ databases">
        <authorList>
            <consortium name="US DOE Joint Genome Institute (JGI-PGF)"/>
            <person name="Lucas S."/>
            <person name="Copeland A."/>
            <person name="Lapidus A."/>
            <person name="Cheng J.-F."/>
            <person name="Bruce D."/>
            <person name="Goodwin L."/>
            <person name="Pitluck S."/>
            <person name="Land M.L."/>
            <person name="Hauser L."/>
            <person name="Chang Y.-J."/>
            <person name="Anderson I.J."/>
            <person name="Johnson E."/>
            <person name="Mulhopadhyay B."/>
            <person name="Kyrpides N."/>
            <person name="Woyke T.J."/>
        </authorList>
    </citation>
    <scope>NUCLEOTIDE SEQUENCE [LARGE SCALE GENOMIC DNA]</scope>
    <source>
        <strain evidence="7 8">6</strain>
    </source>
</reference>
<dbReference type="EMBL" id="CM001487">
    <property type="protein sequence ID" value="EIM57525.1"/>
    <property type="molecule type" value="Genomic_DNA"/>
</dbReference>
<keyword evidence="4" id="KW-0012">Acyltransferase</keyword>
<reference evidence="7 8" key="2">
    <citation type="submission" date="2012-02" db="EMBL/GenBank/DDBJ databases">
        <title>Improved High-Quality Draft sequence of Eubacterium cellulosolvens 6.</title>
        <authorList>
            <consortium name="US DOE Joint Genome Institute"/>
            <person name="Lucas S."/>
            <person name="Han J."/>
            <person name="Lapidus A."/>
            <person name="Cheng J.-F."/>
            <person name="Goodwin L."/>
            <person name="Pitluck S."/>
            <person name="Peters L."/>
            <person name="Mikhailova N."/>
            <person name="Gu W."/>
            <person name="Detter J.C."/>
            <person name="Han C."/>
            <person name="Tapia R."/>
            <person name="Land M."/>
            <person name="Hauser L."/>
            <person name="Kyrpides N."/>
            <person name="Ivanova N."/>
            <person name="Pagani I."/>
            <person name="Johnson E."/>
            <person name="Mukhopadhyay B."/>
            <person name="Anderson I."/>
            <person name="Woyke T."/>
        </authorList>
    </citation>
    <scope>NUCLEOTIDE SEQUENCE [LARGE SCALE GENOMIC DNA]</scope>
    <source>
        <strain evidence="7 8">6</strain>
    </source>
</reference>
<dbReference type="SUPFAM" id="SSF55729">
    <property type="entry name" value="Acyl-CoA N-acyltransferases (Nat)"/>
    <property type="match status" value="1"/>
</dbReference>
<comment type="catalytic activity">
    <reaction evidence="5">
        <text>N-terminal L-alanyl-[ribosomal protein bS18] + acetyl-CoA = N-terminal N(alpha)-acetyl-L-alanyl-[ribosomal protein bS18] + CoA + H(+)</text>
        <dbReference type="Rhea" id="RHEA:43756"/>
        <dbReference type="Rhea" id="RHEA-COMP:10676"/>
        <dbReference type="Rhea" id="RHEA-COMP:10677"/>
        <dbReference type="ChEBI" id="CHEBI:15378"/>
        <dbReference type="ChEBI" id="CHEBI:57287"/>
        <dbReference type="ChEBI" id="CHEBI:57288"/>
        <dbReference type="ChEBI" id="CHEBI:64718"/>
        <dbReference type="ChEBI" id="CHEBI:83683"/>
        <dbReference type="EC" id="2.3.1.266"/>
    </reaction>
</comment>
<evidence type="ECO:0000256" key="5">
    <source>
        <dbReference type="RuleBase" id="RU363094"/>
    </source>
</evidence>
<protein>
    <recommendedName>
        <fullName evidence="5">[Ribosomal protein bS18]-alanine N-acetyltransferase</fullName>
        <ecNumber evidence="5">2.3.1.266</ecNumber>
    </recommendedName>
</protein>
<dbReference type="HOGENOM" id="CLU_013985_23_3_9"/>
<name>I5AUQ2_EUBC6</name>
<comment type="subcellular location">
    <subcellularLocation>
        <location evidence="5">Cytoplasm</location>
    </subcellularLocation>
</comment>
<evidence type="ECO:0000313" key="8">
    <source>
        <dbReference type="Proteomes" id="UP000005753"/>
    </source>
</evidence>
<gene>
    <name evidence="7" type="ORF">EubceDRAFT1_1748</name>
</gene>
<feature type="domain" description="N-acetyltransferase" evidence="6">
    <location>
        <begin position="7"/>
        <end position="154"/>
    </location>
</feature>
<dbReference type="InterPro" id="IPR050680">
    <property type="entry name" value="YpeA/RimI_acetyltransf"/>
</dbReference>
<comment type="similarity">
    <text evidence="1 5">Belongs to the acetyltransferase family. RimI subfamily.</text>
</comment>
<keyword evidence="2 5" id="KW-0963">Cytoplasm</keyword>
<dbReference type="eggNOG" id="COG0456">
    <property type="taxonomic scope" value="Bacteria"/>
</dbReference>
<comment type="function">
    <text evidence="5">Acetylates the N-terminal alanine of ribosomal protein bS18.</text>
</comment>
<dbReference type="Pfam" id="PF00583">
    <property type="entry name" value="Acetyltransf_1"/>
    <property type="match status" value="1"/>
</dbReference>
<dbReference type="InterPro" id="IPR016181">
    <property type="entry name" value="Acyl_CoA_acyltransferase"/>
</dbReference>
<dbReference type="GO" id="GO:0008999">
    <property type="term" value="F:protein-N-terminal-alanine acetyltransferase activity"/>
    <property type="evidence" value="ECO:0007669"/>
    <property type="project" value="UniProtKB-EC"/>
</dbReference>
<dbReference type="STRING" id="633697.EubceDRAFT1_1748"/>